<dbReference type="GO" id="GO:0006355">
    <property type="term" value="P:regulation of DNA-templated transcription"/>
    <property type="evidence" value="ECO:0007669"/>
    <property type="project" value="InterPro"/>
</dbReference>
<organism evidence="7 8">
    <name type="scientific">Actinorhabdospora filicis</name>
    <dbReference type="NCBI Taxonomy" id="1785913"/>
    <lineage>
        <taxon>Bacteria</taxon>
        <taxon>Bacillati</taxon>
        <taxon>Actinomycetota</taxon>
        <taxon>Actinomycetes</taxon>
        <taxon>Micromonosporales</taxon>
        <taxon>Micromonosporaceae</taxon>
        <taxon>Actinorhabdospora</taxon>
    </lineage>
</organism>
<dbReference type="Pfam" id="PF00486">
    <property type="entry name" value="Trans_reg_C"/>
    <property type="match status" value="1"/>
</dbReference>
<dbReference type="PRINTS" id="PR00364">
    <property type="entry name" value="DISEASERSIST"/>
</dbReference>
<comment type="caution">
    <text evidence="7">The sequence shown here is derived from an EMBL/GenBank/DDBJ whole genome shotgun (WGS) entry which is preliminary data.</text>
</comment>
<dbReference type="InterPro" id="IPR016032">
    <property type="entry name" value="Sig_transdc_resp-reg_C-effctor"/>
</dbReference>
<dbReference type="InterPro" id="IPR011990">
    <property type="entry name" value="TPR-like_helical_dom_sf"/>
</dbReference>
<dbReference type="Proteomes" id="UP001165079">
    <property type="component" value="Unassembled WGS sequence"/>
</dbReference>
<dbReference type="AlphaFoldDB" id="A0A9W6SQA0"/>
<feature type="domain" description="OmpR/PhoB-type" evidence="6">
    <location>
        <begin position="1"/>
        <end position="93"/>
    </location>
</feature>
<evidence type="ECO:0000256" key="4">
    <source>
        <dbReference type="ARBA" id="ARBA00023163"/>
    </source>
</evidence>
<dbReference type="GO" id="GO:0003677">
    <property type="term" value="F:DNA binding"/>
    <property type="evidence" value="ECO:0007669"/>
    <property type="project" value="UniProtKB-UniRule"/>
</dbReference>
<dbReference type="PANTHER" id="PTHR35807">
    <property type="entry name" value="TRANSCRIPTIONAL REGULATOR REDD-RELATED"/>
    <property type="match status" value="1"/>
</dbReference>
<dbReference type="InterPro" id="IPR005158">
    <property type="entry name" value="BTAD"/>
</dbReference>
<evidence type="ECO:0000256" key="3">
    <source>
        <dbReference type="ARBA" id="ARBA00023125"/>
    </source>
</evidence>
<dbReference type="SMART" id="SM00862">
    <property type="entry name" value="Trans_reg_C"/>
    <property type="match status" value="1"/>
</dbReference>
<keyword evidence="4" id="KW-0804">Transcription</keyword>
<proteinExistence type="inferred from homology"/>
<sequence>MPRVHLLGPVALTHDDIPADLGGSRSRAVFAVLALHAGRAVQRHELIDAVWGADAPKTAANQLQIAVHRVRAALGEAGHRLLRLEPGGYVLDLADTDLAVFRRYAAEGAAAARHGDWPGARECFHAALAGWRGALAADVDAPGLVAARAAVDEERLTVLEHRMVADLVTGHAAPVLAGTAAPGLRERLWHLRVLAVAMESGTAAARDEHARATAVLTGATGLDPGHGFRALGESLGDTTRAVGAVRSWIVGDAAALRPRPMELPAGIRDFVGRRDELARLAEVLAEGGTAVVVGMGGAGKTSLAVRAAREAAALYPDGCLFTDLRGADDEPREPHAVLGSFLRSLGVPNDAIPATLAERAALYRSMAARRRLLVVLDNALNAAQLTDLLPGTAVIVTSRNALDVGGTSLTLGMLSEGEAADLVGRFVEDAGSAADVGALVAFTGRLPLALRIVAVRMSRRRDLGVSRMLARLADESSRLDELADGDRQVRSCIAIGYRRLSEPARAMLRAAGRLPVGEFSLGVLMGLTGLPLTLAADVAGELEAAQLLGCATDEPGVTRRFVLHDLVKVFAREESGDGERRAVLTRGLRALHAAAVCANEALAYWKYFPQPARDAPDPDIGDSVSAAPDAWFAAHRELLVTAVGVAAELGEAELAWGLTGATTSHLDKTAALEDRRAMVAAALPLRSRLTGVRLADALLISAKALVGTEREAEARALLRRARIGFRDAGDRLRAASVACEIAFLERRLTRQRVARAAAEWGLARLDGGARHVRGARGWLLLTLADISYLDRPERGFDLAEGAIAEMISSGDRVGRAMAMTIKGMAEVWMRRHDDAVADLTGAAERHLAEGDLSGWMTARRGTGDALANAGRFDEAIAVLSRLVTDAAAVGAKEQELRAKRLIASVQIVMGHHQDALPLAEEALAGMRDRTAPLLTVLCLRTVARAALGLGDLARVRSAHAEAMTLMPHDHPYADQMRALLTEADAGEPA</sequence>
<feature type="DNA-binding region" description="OmpR/PhoB-type" evidence="5">
    <location>
        <begin position="1"/>
        <end position="93"/>
    </location>
</feature>
<dbReference type="GO" id="GO:0000160">
    <property type="term" value="P:phosphorelay signal transduction system"/>
    <property type="evidence" value="ECO:0007669"/>
    <property type="project" value="InterPro"/>
</dbReference>
<dbReference type="SMART" id="SM01043">
    <property type="entry name" value="BTAD"/>
    <property type="match status" value="1"/>
</dbReference>
<comment type="similarity">
    <text evidence="1">Belongs to the AfsR/DnrI/RedD regulatory family.</text>
</comment>
<protein>
    <submittedName>
        <fullName evidence="7">Regulatory protein AfsR</fullName>
    </submittedName>
</protein>
<dbReference type="InterPro" id="IPR036388">
    <property type="entry name" value="WH-like_DNA-bd_sf"/>
</dbReference>
<dbReference type="SUPFAM" id="SSF52540">
    <property type="entry name" value="P-loop containing nucleoside triphosphate hydrolases"/>
    <property type="match status" value="1"/>
</dbReference>
<evidence type="ECO:0000313" key="8">
    <source>
        <dbReference type="Proteomes" id="UP001165079"/>
    </source>
</evidence>
<reference evidence="7" key="1">
    <citation type="submission" date="2023-03" db="EMBL/GenBank/DDBJ databases">
        <title>Actinorhabdospora filicis NBRC 111898.</title>
        <authorList>
            <person name="Ichikawa N."/>
            <person name="Sato H."/>
            <person name="Tonouchi N."/>
        </authorList>
    </citation>
    <scope>NUCLEOTIDE SEQUENCE</scope>
    <source>
        <strain evidence="7">NBRC 111898</strain>
    </source>
</reference>
<dbReference type="Gene3D" id="3.40.50.300">
    <property type="entry name" value="P-loop containing nucleotide triphosphate hydrolases"/>
    <property type="match status" value="1"/>
</dbReference>
<evidence type="ECO:0000256" key="2">
    <source>
        <dbReference type="ARBA" id="ARBA00023015"/>
    </source>
</evidence>
<evidence type="ECO:0000259" key="6">
    <source>
        <dbReference type="PROSITE" id="PS51755"/>
    </source>
</evidence>
<dbReference type="PROSITE" id="PS51755">
    <property type="entry name" value="OMPR_PHOB"/>
    <property type="match status" value="1"/>
</dbReference>
<keyword evidence="2" id="KW-0805">Transcription regulation</keyword>
<dbReference type="SUPFAM" id="SSF48452">
    <property type="entry name" value="TPR-like"/>
    <property type="match status" value="3"/>
</dbReference>
<keyword evidence="3 5" id="KW-0238">DNA-binding</keyword>
<dbReference type="Gene3D" id="1.25.40.10">
    <property type="entry name" value="Tetratricopeptide repeat domain"/>
    <property type="match status" value="2"/>
</dbReference>
<keyword evidence="8" id="KW-1185">Reference proteome</keyword>
<dbReference type="SUPFAM" id="SSF46894">
    <property type="entry name" value="C-terminal effector domain of the bipartite response regulators"/>
    <property type="match status" value="1"/>
</dbReference>
<dbReference type="EMBL" id="BSTX01000003">
    <property type="protein sequence ID" value="GLZ80025.1"/>
    <property type="molecule type" value="Genomic_DNA"/>
</dbReference>
<gene>
    <name evidence="7" type="primary">afsR</name>
    <name evidence="7" type="ORF">Afil01_48320</name>
</gene>
<dbReference type="RefSeq" id="WP_285665153.1">
    <property type="nucleotide sequence ID" value="NZ_BSTX01000003.1"/>
</dbReference>
<dbReference type="Pfam" id="PF03704">
    <property type="entry name" value="BTAD"/>
    <property type="match status" value="1"/>
</dbReference>
<evidence type="ECO:0000313" key="7">
    <source>
        <dbReference type="EMBL" id="GLZ80025.1"/>
    </source>
</evidence>
<evidence type="ECO:0000256" key="1">
    <source>
        <dbReference type="ARBA" id="ARBA00005820"/>
    </source>
</evidence>
<evidence type="ECO:0000256" key="5">
    <source>
        <dbReference type="PROSITE-ProRule" id="PRU01091"/>
    </source>
</evidence>
<accession>A0A9W6SQA0</accession>
<dbReference type="InterPro" id="IPR051677">
    <property type="entry name" value="AfsR-DnrI-RedD_regulator"/>
</dbReference>
<dbReference type="InterPro" id="IPR027417">
    <property type="entry name" value="P-loop_NTPase"/>
</dbReference>
<dbReference type="Gene3D" id="1.10.10.10">
    <property type="entry name" value="Winged helix-like DNA-binding domain superfamily/Winged helix DNA-binding domain"/>
    <property type="match status" value="1"/>
</dbReference>
<dbReference type="InterPro" id="IPR001867">
    <property type="entry name" value="OmpR/PhoB-type_DNA-bd"/>
</dbReference>
<name>A0A9W6SQA0_9ACTN</name>
<dbReference type="PANTHER" id="PTHR35807:SF1">
    <property type="entry name" value="TRANSCRIPTIONAL REGULATOR REDD"/>
    <property type="match status" value="1"/>
</dbReference>